<reference evidence="1 2" key="1">
    <citation type="submission" date="2019-11" db="EMBL/GenBank/DDBJ databases">
        <title>Draft genome sequences of five Paenibacillus species of dairy origin.</title>
        <authorList>
            <person name="Olajide A.M."/>
            <person name="Chen S."/>
            <person name="Lapointe G."/>
        </authorList>
    </citation>
    <scope>NUCLEOTIDE SEQUENCE [LARGE SCALE GENOMIC DNA]</scope>
    <source>
        <strain evidence="1 2">12CR55</strain>
    </source>
</reference>
<organism evidence="1 2">
    <name type="scientific">Paenibacillus woosongensis</name>
    <dbReference type="NCBI Taxonomy" id="307580"/>
    <lineage>
        <taxon>Bacteria</taxon>
        <taxon>Bacillati</taxon>
        <taxon>Bacillota</taxon>
        <taxon>Bacilli</taxon>
        <taxon>Bacillales</taxon>
        <taxon>Paenibacillaceae</taxon>
        <taxon>Paenibacillus</taxon>
    </lineage>
</organism>
<dbReference type="Proteomes" id="UP000447876">
    <property type="component" value="Unassembled WGS sequence"/>
</dbReference>
<comment type="caution">
    <text evidence="1">The sequence shown here is derived from an EMBL/GenBank/DDBJ whole genome shotgun (WGS) entry which is preliminary data.</text>
</comment>
<evidence type="ECO:0000313" key="1">
    <source>
        <dbReference type="EMBL" id="MUG43445.1"/>
    </source>
</evidence>
<sequence>MNSERRKMTVILLRLARELNARQNKLAREEDYDFSLQREINSVFYAISEVHSIAHMDPIDTAIHRTAFDFVDGKIKMGKCLREIERHLNMLHKGSGMKNRR</sequence>
<accession>A0A7X2YXB0</accession>
<gene>
    <name evidence="1" type="ORF">GNP95_00235</name>
</gene>
<dbReference type="EMBL" id="WNZW01000001">
    <property type="protein sequence ID" value="MUG43445.1"/>
    <property type="molecule type" value="Genomic_DNA"/>
</dbReference>
<dbReference type="AlphaFoldDB" id="A0A7X2YXB0"/>
<name>A0A7X2YXB0_9BACL</name>
<evidence type="ECO:0000313" key="2">
    <source>
        <dbReference type="Proteomes" id="UP000447876"/>
    </source>
</evidence>
<protein>
    <submittedName>
        <fullName evidence="1">Uncharacterized protein</fullName>
    </submittedName>
</protein>
<proteinExistence type="predicted"/>